<dbReference type="Gramene" id="Pp3c3_17130V3.1">
    <property type="protein sequence ID" value="Pp3c3_17130V3.1"/>
    <property type="gene ID" value="Pp3c3_17130"/>
</dbReference>
<dbReference type="PANTHER" id="PTHR21576">
    <property type="entry name" value="UNCHARACTERIZED NODULIN-LIKE PROTEIN"/>
    <property type="match status" value="1"/>
</dbReference>
<feature type="domain" description="NFD4 C-terminal" evidence="7">
    <location>
        <begin position="381"/>
        <end position="594"/>
    </location>
</feature>
<dbReference type="GeneID" id="112279662"/>
<dbReference type="Gramene" id="Pp3c3_17130V3.3">
    <property type="protein sequence ID" value="Pp3c3_17130V3.3"/>
    <property type="gene ID" value="Pp3c3_17130"/>
</dbReference>
<dbReference type="Proteomes" id="UP000006727">
    <property type="component" value="Chromosome 3"/>
</dbReference>
<dbReference type="InterPro" id="IPR036259">
    <property type="entry name" value="MFS_trans_sf"/>
</dbReference>
<organism evidence="8">
    <name type="scientific">Physcomitrium patens</name>
    <name type="common">Spreading-leaved earth moss</name>
    <name type="synonym">Physcomitrella patens</name>
    <dbReference type="NCBI Taxonomy" id="3218"/>
    <lineage>
        <taxon>Eukaryota</taxon>
        <taxon>Viridiplantae</taxon>
        <taxon>Streptophyta</taxon>
        <taxon>Embryophyta</taxon>
        <taxon>Bryophyta</taxon>
        <taxon>Bryophytina</taxon>
        <taxon>Bryopsida</taxon>
        <taxon>Funariidae</taxon>
        <taxon>Funariales</taxon>
        <taxon>Funariaceae</taxon>
        <taxon>Physcomitrium</taxon>
    </lineage>
</organism>
<dbReference type="Pfam" id="PF23262">
    <property type="entry name" value="NFD4_C"/>
    <property type="match status" value="1"/>
</dbReference>
<dbReference type="Gramene" id="Pp3c3_17130V3.4">
    <property type="protein sequence ID" value="Pp3c3_17130V3.4"/>
    <property type="gene ID" value="Pp3c3_17130"/>
</dbReference>
<keyword evidence="3 5" id="KW-1133">Transmembrane helix</keyword>
<reference evidence="8 10" key="1">
    <citation type="journal article" date="2008" name="Science">
        <title>The Physcomitrella genome reveals evolutionary insights into the conquest of land by plants.</title>
        <authorList>
            <person name="Rensing S."/>
            <person name="Lang D."/>
            <person name="Zimmer A."/>
            <person name="Terry A."/>
            <person name="Salamov A."/>
            <person name="Shapiro H."/>
            <person name="Nishiyama T."/>
            <person name="Perroud P.-F."/>
            <person name="Lindquist E."/>
            <person name="Kamisugi Y."/>
            <person name="Tanahashi T."/>
            <person name="Sakakibara K."/>
            <person name="Fujita T."/>
            <person name="Oishi K."/>
            <person name="Shin-I T."/>
            <person name="Kuroki Y."/>
            <person name="Toyoda A."/>
            <person name="Suzuki Y."/>
            <person name="Hashimoto A."/>
            <person name="Yamaguchi K."/>
            <person name="Sugano A."/>
            <person name="Kohara Y."/>
            <person name="Fujiyama A."/>
            <person name="Anterola A."/>
            <person name="Aoki S."/>
            <person name="Ashton N."/>
            <person name="Barbazuk W.B."/>
            <person name="Barker E."/>
            <person name="Bennetzen J."/>
            <person name="Bezanilla M."/>
            <person name="Blankenship R."/>
            <person name="Cho S.H."/>
            <person name="Dutcher S."/>
            <person name="Estelle M."/>
            <person name="Fawcett J.A."/>
            <person name="Gundlach H."/>
            <person name="Hanada K."/>
            <person name="Heyl A."/>
            <person name="Hicks K.A."/>
            <person name="Hugh J."/>
            <person name="Lohr M."/>
            <person name="Mayer K."/>
            <person name="Melkozernov A."/>
            <person name="Murata T."/>
            <person name="Nelson D."/>
            <person name="Pils B."/>
            <person name="Prigge M."/>
            <person name="Reiss B."/>
            <person name="Renner T."/>
            <person name="Rombauts S."/>
            <person name="Rushton P."/>
            <person name="Sanderfoot A."/>
            <person name="Schween G."/>
            <person name="Shiu S.-H."/>
            <person name="Stueber K."/>
            <person name="Theodoulou F.L."/>
            <person name="Tu H."/>
            <person name="Van de Peer Y."/>
            <person name="Verrier P.J."/>
            <person name="Waters E."/>
            <person name="Wood A."/>
            <person name="Yang L."/>
            <person name="Cove D."/>
            <person name="Cuming A."/>
            <person name="Hasebe M."/>
            <person name="Lucas S."/>
            <person name="Mishler D.B."/>
            <person name="Reski R."/>
            <person name="Grigoriev I."/>
            <person name="Quatrano R.S."/>
            <person name="Boore J.L."/>
        </authorList>
    </citation>
    <scope>NUCLEOTIDE SEQUENCE [LARGE SCALE GENOMIC DNA]</scope>
    <source>
        <strain evidence="9 10">cv. Gransden 2004</strain>
    </source>
</reference>
<evidence type="ECO:0000313" key="9">
    <source>
        <dbReference type="EnsemblPlants" id="Pp3c3_17130V3.1"/>
    </source>
</evidence>
<dbReference type="PANTHER" id="PTHR21576:SF154">
    <property type="entry name" value="OS04G0502800 PROTEIN"/>
    <property type="match status" value="1"/>
</dbReference>
<evidence type="ECO:0000313" key="10">
    <source>
        <dbReference type="Proteomes" id="UP000006727"/>
    </source>
</evidence>
<feature type="transmembrane region" description="Helical" evidence="5">
    <location>
        <begin position="209"/>
        <end position="227"/>
    </location>
</feature>
<evidence type="ECO:0000256" key="2">
    <source>
        <dbReference type="ARBA" id="ARBA00022692"/>
    </source>
</evidence>
<keyword evidence="10" id="KW-1185">Reference proteome</keyword>
<dbReference type="EMBL" id="ABEU02000003">
    <property type="protein sequence ID" value="PNR57557.1"/>
    <property type="molecule type" value="Genomic_DNA"/>
</dbReference>
<feature type="transmembrane region" description="Helical" evidence="5">
    <location>
        <begin position="516"/>
        <end position="540"/>
    </location>
</feature>
<protein>
    <submittedName>
        <fullName evidence="8 9">Uncharacterized protein</fullName>
    </submittedName>
</protein>
<comment type="subcellular location">
    <subcellularLocation>
        <location evidence="1">Membrane</location>
        <topology evidence="1">Multi-pass membrane protein</topology>
    </subcellularLocation>
</comment>
<feature type="transmembrane region" description="Helical" evidence="5">
    <location>
        <begin position="458"/>
        <end position="477"/>
    </location>
</feature>
<evidence type="ECO:0000256" key="5">
    <source>
        <dbReference type="SAM" id="Phobius"/>
    </source>
</evidence>
<feature type="transmembrane region" description="Helical" evidence="5">
    <location>
        <begin position="239"/>
        <end position="258"/>
    </location>
</feature>
<gene>
    <name evidence="9" type="primary">LOC112279662</name>
    <name evidence="8" type="ORF">PHYPA_004551</name>
</gene>
<dbReference type="SUPFAM" id="SSF103473">
    <property type="entry name" value="MFS general substrate transporter"/>
    <property type="match status" value="2"/>
</dbReference>
<accession>A0A2K1KUU5</accession>
<dbReference type="Gramene" id="Pp3c3_17130V3.2">
    <property type="protein sequence ID" value="Pp3c3_17130V3.2"/>
    <property type="gene ID" value="Pp3c3_17130"/>
</dbReference>
<evidence type="ECO:0000256" key="4">
    <source>
        <dbReference type="ARBA" id="ARBA00023136"/>
    </source>
</evidence>
<reference evidence="8 10" key="2">
    <citation type="journal article" date="2018" name="Plant J.">
        <title>The Physcomitrella patens chromosome-scale assembly reveals moss genome structure and evolution.</title>
        <authorList>
            <person name="Lang D."/>
            <person name="Ullrich K.K."/>
            <person name="Murat F."/>
            <person name="Fuchs J."/>
            <person name="Jenkins J."/>
            <person name="Haas F.B."/>
            <person name="Piednoel M."/>
            <person name="Gundlach H."/>
            <person name="Van Bel M."/>
            <person name="Meyberg R."/>
            <person name="Vives C."/>
            <person name="Morata J."/>
            <person name="Symeonidi A."/>
            <person name="Hiss M."/>
            <person name="Muchero W."/>
            <person name="Kamisugi Y."/>
            <person name="Saleh O."/>
            <person name="Blanc G."/>
            <person name="Decker E.L."/>
            <person name="van Gessel N."/>
            <person name="Grimwood J."/>
            <person name="Hayes R.D."/>
            <person name="Graham S.W."/>
            <person name="Gunter L.E."/>
            <person name="McDaniel S.F."/>
            <person name="Hoernstein S.N.W."/>
            <person name="Larsson A."/>
            <person name="Li F.W."/>
            <person name="Perroud P.F."/>
            <person name="Phillips J."/>
            <person name="Ranjan P."/>
            <person name="Rokshar D.S."/>
            <person name="Rothfels C.J."/>
            <person name="Schneider L."/>
            <person name="Shu S."/>
            <person name="Stevenson D.W."/>
            <person name="Thummler F."/>
            <person name="Tillich M."/>
            <person name="Villarreal Aguilar J.C."/>
            <person name="Widiez T."/>
            <person name="Wong G.K."/>
            <person name="Wymore A."/>
            <person name="Zhang Y."/>
            <person name="Zimmer A.D."/>
            <person name="Quatrano R.S."/>
            <person name="Mayer K.F.X."/>
            <person name="Goodstein D."/>
            <person name="Casacuberta J.M."/>
            <person name="Vandepoele K."/>
            <person name="Reski R."/>
            <person name="Cuming A.C."/>
            <person name="Tuskan G.A."/>
            <person name="Maumus F."/>
            <person name="Salse J."/>
            <person name="Schmutz J."/>
            <person name="Rensing S.A."/>
        </authorList>
    </citation>
    <scope>NUCLEOTIDE SEQUENCE [LARGE SCALE GENOMIC DNA]</scope>
    <source>
        <strain evidence="9 10">cv. Gransden 2004</strain>
    </source>
</reference>
<keyword evidence="2 5" id="KW-0812">Transmembrane</keyword>
<feature type="transmembrane region" description="Helical" evidence="5">
    <location>
        <begin position="390"/>
        <end position="408"/>
    </location>
</feature>
<dbReference type="RefSeq" id="XP_073388810.1">
    <property type="nucleotide sequence ID" value="XM_073532709.1"/>
</dbReference>
<dbReference type="EnsemblPlants" id="Pp3c3_17130V3.3">
    <property type="protein sequence ID" value="Pp3c3_17130V3.3"/>
    <property type="gene ID" value="Pp3c3_17130"/>
</dbReference>
<dbReference type="EnsemblPlants" id="Pp3c3_17130V3.1">
    <property type="protein sequence ID" value="Pp3c3_17130V3.1"/>
    <property type="gene ID" value="Pp3c3_17130"/>
</dbReference>
<evidence type="ECO:0000259" key="7">
    <source>
        <dbReference type="Pfam" id="PF23262"/>
    </source>
</evidence>
<dbReference type="InterPro" id="IPR010658">
    <property type="entry name" value="Nodulin-like"/>
</dbReference>
<sequence length="613" mass="66548">MVRESTALVATKWVGLVAGMWVQASAGNAYMFSFYSPTLKSVLNYNQLQLNNLGVAKDIGENVGLLAGLLCNKVPAWTLLFIGALSGFFGYGTMWLVVSEQIPPLPYWQMCVIQCIGSNSTTWFNTAVLVTCMRNFPHSRGTVVGILKGLVALSAAIFAQIYTSLLTDDTNMLLLFLTLVPTVVCLGSMAFVRPVPAAGNVRDPEESHYFHYVTAVCVALAGYLLAVNLTEEFVKTNRFTAVIFAAIMVMFLIAPLAIPIKTLSAECCGISPIGEDTPQGIQKPLLKETNETNISSSHSALIIRGADEDGAYGRPVEGIMSPRQSNPSALHHEEKGKKVTLHEDIVAKLSQEEDAETLLVVGEGAVKRPKRKPRRGEDFNLRQALVKADFWILFFTFFCGVGTGVTAINNLGQIAEAQGYHNVNIFVSLISIANFLGRLGGGSLSEHHVRKDAVPRTLWLALAQITLVFVHLMFASALPGTLYVGSVLLGLCYGIHFSIMVPTASELFGLKHFGMIYNFLTIASPLGSFLFSGLIAGYLYDIEAAKDSGGSQLFGKEVCNGAHCFRLTFYVMAAVSASGALMTTVLTYRIRSVYFALYRKSPHPSASDLKSLE</sequence>
<dbReference type="GO" id="GO:0016020">
    <property type="term" value="C:membrane"/>
    <property type="evidence" value="ECO:0000318"/>
    <property type="project" value="GO_Central"/>
</dbReference>
<feature type="transmembrane region" description="Helical" evidence="5">
    <location>
        <begin position="174"/>
        <end position="197"/>
    </location>
</feature>
<evidence type="ECO:0000313" key="8">
    <source>
        <dbReference type="EMBL" id="PNR57557.1"/>
    </source>
</evidence>
<dbReference type="STRING" id="3218.A0A2K1KUU5"/>
<feature type="transmembrane region" description="Helical" evidence="5">
    <location>
        <begin position="76"/>
        <end position="98"/>
    </location>
</feature>
<dbReference type="OMA" id="FTEIFIC"/>
<proteinExistence type="predicted"/>
<feature type="transmembrane region" description="Helical" evidence="5">
    <location>
        <begin position="567"/>
        <end position="590"/>
    </location>
</feature>
<feature type="domain" description="Nodulin-like" evidence="6">
    <location>
        <begin position="12"/>
        <end position="260"/>
    </location>
</feature>
<dbReference type="AlphaFoldDB" id="A0A2K1KUU5"/>
<evidence type="ECO:0000256" key="1">
    <source>
        <dbReference type="ARBA" id="ARBA00004141"/>
    </source>
</evidence>
<dbReference type="Pfam" id="PF06813">
    <property type="entry name" value="Nodulin-like"/>
    <property type="match status" value="1"/>
</dbReference>
<dbReference type="FunCoup" id="A0A2K1KUU5">
    <property type="interactions" value="775"/>
</dbReference>
<evidence type="ECO:0000256" key="3">
    <source>
        <dbReference type="ARBA" id="ARBA00022989"/>
    </source>
</evidence>
<evidence type="ECO:0000259" key="6">
    <source>
        <dbReference type="Pfam" id="PF06813"/>
    </source>
</evidence>
<feature type="transmembrane region" description="Helical" evidence="5">
    <location>
        <begin position="420"/>
        <end position="437"/>
    </location>
</feature>
<dbReference type="InterPro" id="IPR056555">
    <property type="entry name" value="NFD4_C"/>
</dbReference>
<feature type="transmembrane region" description="Helical" evidence="5">
    <location>
        <begin position="143"/>
        <end position="162"/>
    </location>
</feature>
<feature type="transmembrane region" description="Helical" evidence="5">
    <location>
        <begin position="483"/>
        <end position="504"/>
    </location>
</feature>
<dbReference type="EnsemblPlants" id="Pp3c3_17130V3.4">
    <property type="protein sequence ID" value="Pp3c3_17130V3.4"/>
    <property type="gene ID" value="Pp3c3_17130"/>
</dbReference>
<reference evidence="9" key="3">
    <citation type="submission" date="2020-12" db="UniProtKB">
        <authorList>
            <consortium name="EnsemblPlants"/>
        </authorList>
    </citation>
    <scope>IDENTIFICATION</scope>
</reference>
<dbReference type="EnsemblPlants" id="Pp3c3_17130V3.2">
    <property type="protein sequence ID" value="Pp3c3_17130V3.2"/>
    <property type="gene ID" value="Pp3c3_17130"/>
</dbReference>
<dbReference type="Gene3D" id="1.20.1250.20">
    <property type="entry name" value="MFS general substrate transporter like domains"/>
    <property type="match status" value="2"/>
</dbReference>
<name>A0A2K1KUU5_PHYPA</name>
<keyword evidence="4 5" id="KW-0472">Membrane</keyword>
<dbReference type="OrthoDB" id="410267at2759"/>
<dbReference type="PaxDb" id="3218-PP1S25_374V6.1"/>
<dbReference type="CDD" id="cd17354">
    <property type="entry name" value="MFS_Mch1p_like"/>
    <property type="match status" value="1"/>
</dbReference>